<dbReference type="Gene3D" id="1.10.3720.10">
    <property type="entry name" value="MetI-like"/>
    <property type="match status" value="1"/>
</dbReference>
<evidence type="ECO:0000259" key="8">
    <source>
        <dbReference type="PROSITE" id="PS50928"/>
    </source>
</evidence>
<reference evidence="10" key="1">
    <citation type="journal article" date="2019" name="Int. J. Syst. Evol. Microbiol.">
        <title>The Global Catalogue of Microorganisms (GCM) 10K type strain sequencing project: providing services to taxonomists for standard genome sequencing and annotation.</title>
        <authorList>
            <consortium name="The Broad Institute Genomics Platform"/>
            <consortium name="The Broad Institute Genome Sequencing Center for Infectious Disease"/>
            <person name="Wu L."/>
            <person name="Ma J."/>
        </authorList>
    </citation>
    <scope>NUCLEOTIDE SEQUENCE [LARGE SCALE GENOMIC DNA]</scope>
    <source>
        <strain evidence="10">CGMCC 4.7382</strain>
    </source>
</reference>
<feature type="transmembrane region" description="Helical" evidence="7">
    <location>
        <begin position="86"/>
        <end position="108"/>
    </location>
</feature>
<dbReference type="PANTHER" id="PTHR43744">
    <property type="entry name" value="ABC TRANSPORTER PERMEASE PROTEIN MG189-RELATED-RELATED"/>
    <property type="match status" value="1"/>
</dbReference>
<keyword evidence="5 7" id="KW-1133">Transmembrane helix</keyword>
<dbReference type="InterPro" id="IPR000515">
    <property type="entry name" value="MetI-like"/>
</dbReference>
<dbReference type="Proteomes" id="UP001596540">
    <property type="component" value="Unassembled WGS sequence"/>
</dbReference>
<comment type="caution">
    <text evidence="9">The sequence shown here is derived from an EMBL/GenBank/DDBJ whole genome shotgun (WGS) entry which is preliminary data.</text>
</comment>
<evidence type="ECO:0000256" key="5">
    <source>
        <dbReference type="ARBA" id="ARBA00022989"/>
    </source>
</evidence>
<feature type="transmembrane region" description="Helical" evidence="7">
    <location>
        <begin position="120"/>
        <end position="141"/>
    </location>
</feature>
<dbReference type="EMBL" id="JBHTBH010000005">
    <property type="protein sequence ID" value="MFC7328412.1"/>
    <property type="molecule type" value="Genomic_DNA"/>
</dbReference>
<keyword evidence="3" id="KW-1003">Cell membrane</keyword>
<dbReference type="RefSeq" id="WP_379871072.1">
    <property type="nucleotide sequence ID" value="NZ_JBHTBH010000005.1"/>
</dbReference>
<feature type="transmembrane region" description="Helical" evidence="7">
    <location>
        <begin position="267"/>
        <end position="288"/>
    </location>
</feature>
<protein>
    <submittedName>
        <fullName evidence="9">Carbohydrate ABC transporter permease</fullName>
    </submittedName>
</protein>
<evidence type="ECO:0000313" key="10">
    <source>
        <dbReference type="Proteomes" id="UP001596540"/>
    </source>
</evidence>
<feature type="transmembrane region" description="Helical" evidence="7">
    <location>
        <begin position="153"/>
        <end position="171"/>
    </location>
</feature>
<keyword evidence="6 7" id="KW-0472">Membrane</keyword>
<evidence type="ECO:0000256" key="1">
    <source>
        <dbReference type="ARBA" id="ARBA00004651"/>
    </source>
</evidence>
<gene>
    <name evidence="9" type="ORF">ACFQRF_11720</name>
</gene>
<dbReference type="CDD" id="cd06261">
    <property type="entry name" value="TM_PBP2"/>
    <property type="match status" value="1"/>
</dbReference>
<dbReference type="SUPFAM" id="SSF161098">
    <property type="entry name" value="MetI-like"/>
    <property type="match status" value="1"/>
</dbReference>
<keyword evidence="2 7" id="KW-0813">Transport</keyword>
<dbReference type="Pfam" id="PF00528">
    <property type="entry name" value="BPD_transp_1"/>
    <property type="match status" value="1"/>
</dbReference>
<name>A0ABW2KGZ6_9ACTN</name>
<dbReference type="PANTHER" id="PTHR43744:SF9">
    <property type="entry name" value="POLYGALACTURONAN_RHAMNOGALACTURONAN TRANSPORT SYSTEM PERMEASE PROTEIN YTCP"/>
    <property type="match status" value="1"/>
</dbReference>
<sequence>MTARTHPQRPVWAETPGILGRTGKGVALVAIALVVVLPIYVVVLTSLSPAESINRAGGLVLVPDGLSFAAYTELFAGGVVTRAVLVSLGVTVVGTAVSLGATVLAAYGLSRPGSLWHRPLLFTVLLTFLFGPGMIPLYLLVSSLGLIDSYWSLILPAAVNAFNVVVMRAFFMNIPAEIGDSARVDGASEWRILTRLVLPMSKGVTAVIGLFYAVGYWNAFFNAVLYINDNSRWPLQVILRQYVLQQQSITAGSLVDPSTATALPPNLAIQMAIVVVALVPVTLVYPLVQRHFTKGVIIGAVKG</sequence>
<comment type="similarity">
    <text evidence="7">Belongs to the binding-protein-dependent transport system permease family.</text>
</comment>
<organism evidence="9 10">
    <name type="scientific">Marinactinospora rubrisoli</name>
    <dbReference type="NCBI Taxonomy" id="2715399"/>
    <lineage>
        <taxon>Bacteria</taxon>
        <taxon>Bacillati</taxon>
        <taxon>Actinomycetota</taxon>
        <taxon>Actinomycetes</taxon>
        <taxon>Streptosporangiales</taxon>
        <taxon>Nocardiopsidaceae</taxon>
        <taxon>Marinactinospora</taxon>
    </lineage>
</organism>
<accession>A0ABW2KGZ6</accession>
<evidence type="ECO:0000256" key="7">
    <source>
        <dbReference type="RuleBase" id="RU363032"/>
    </source>
</evidence>
<feature type="domain" description="ABC transmembrane type-1" evidence="8">
    <location>
        <begin position="84"/>
        <end position="288"/>
    </location>
</feature>
<evidence type="ECO:0000256" key="4">
    <source>
        <dbReference type="ARBA" id="ARBA00022692"/>
    </source>
</evidence>
<comment type="subcellular location">
    <subcellularLocation>
        <location evidence="1 7">Cell membrane</location>
        <topology evidence="1 7">Multi-pass membrane protein</topology>
    </subcellularLocation>
</comment>
<dbReference type="InterPro" id="IPR035906">
    <property type="entry name" value="MetI-like_sf"/>
</dbReference>
<evidence type="ECO:0000313" key="9">
    <source>
        <dbReference type="EMBL" id="MFC7328412.1"/>
    </source>
</evidence>
<feature type="transmembrane region" description="Helical" evidence="7">
    <location>
        <begin position="26"/>
        <end position="47"/>
    </location>
</feature>
<feature type="transmembrane region" description="Helical" evidence="7">
    <location>
        <begin position="59"/>
        <end position="80"/>
    </location>
</feature>
<keyword evidence="10" id="KW-1185">Reference proteome</keyword>
<evidence type="ECO:0000256" key="3">
    <source>
        <dbReference type="ARBA" id="ARBA00022475"/>
    </source>
</evidence>
<dbReference type="PROSITE" id="PS50928">
    <property type="entry name" value="ABC_TM1"/>
    <property type="match status" value="1"/>
</dbReference>
<evidence type="ECO:0000256" key="6">
    <source>
        <dbReference type="ARBA" id="ARBA00023136"/>
    </source>
</evidence>
<keyword evidence="4 7" id="KW-0812">Transmembrane</keyword>
<evidence type="ECO:0000256" key="2">
    <source>
        <dbReference type="ARBA" id="ARBA00022448"/>
    </source>
</evidence>
<proteinExistence type="inferred from homology"/>